<accession>A0ACB8UEM6</accession>
<dbReference type="EMBL" id="MU274903">
    <property type="protein sequence ID" value="KAI0092773.1"/>
    <property type="molecule type" value="Genomic_DNA"/>
</dbReference>
<sequence>SPRTLSRRKPRKPSKTNSIASSSLRPPVLARDRLSSWTTPFAQKFHADLSTQTSSKTVDSLSRVMLASLESNTRKNYGAGLLRFNQYCDCFDVAEDLRMPASDTLLASFVAEWGGVVSRSTIDTWIAGLSFWHTLNGAPWLGGRMLKATCSGALKLQPGRKPKRPPVTIEHLTALLNHLDLKDSFDVAVFAVACFAFWGTRRLGELVIPSLHGFDSSKHVARNANSKFCALPDNKEFFSLTLPWSKTTKFAGAVVTVTENHEPTSPIRALRHHLKRNSKVPSHAPFFAFEAANKDGWAPMTRDWFLERVNEVWLSAGLDQLTGHCFRIGGATELLLRGTPPDIVAVQGGWRSRAFLEYWRKIDSILPLFISNSFDKSRLQLTKDSMDDFRKR</sequence>
<protein>
    <submittedName>
        <fullName evidence="1">Uncharacterized protein</fullName>
    </submittedName>
</protein>
<name>A0ACB8UEM6_9APHY</name>
<feature type="non-terminal residue" evidence="1">
    <location>
        <position position="392"/>
    </location>
</feature>
<gene>
    <name evidence="1" type="ORF">BDY19DRAFT_861098</name>
</gene>
<evidence type="ECO:0000313" key="1">
    <source>
        <dbReference type="EMBL" id="KAI0092773.1"/>
    </source>
</evidence>
<comment type="caution">
    <text evidence="1">The sequence shown here is derived from an EMBL/GenBank/DDBJ whole genome shotgun (WGS) entry which is preliminary data.</text>
</comment>
<keyword evidence="2" id="KW-1185">Reference proteome</keyword>
<evidence type="ECO:0000313" key="2">
    <source>
        <dbReference type="Proteomes" id="UP001055072"/>
    </source>
</evidence>
<reference evidence="1" key="1">
    <citation type="journal article" date="2021" name="Environ. Microbiol.">
        <title>Gene family expansions and transcriptome signatures uncover fungal adaptations to wood decay.</title>
        <authorList>
            <person name="Hage H."/>
            <person name="Miyauchi S."/>
            <person name="Viragh M."/>
            <person name="Drula E."/>
            <person name="Min B."/>
            <person name="Chaduli D."/>
            <person name="Navarro D."/>
            <person name="Favel A."/>
            <person name="Norest M."/>
            <person name="Lesage-Meessen L."/>
            <person name="Balint B."/>
            <person name="Merenyi Z."/>
            <person name="de Eugenio L."/>
            <person name="Morin E."/>
            <person name="Martinez A.T."/>
            <person name="Baldrian P."/>
            <person name="Stursova M."/>
            <person name="Martinez M.J."/>
            <person name="Novotny C."/>
            <person name="Magnuson J.K."/>
            <person name="Spatafora J.W."/>
            <person name="Maurice S."/>
            <person name="Pangilinan J."/>
            <person name="Andreopoulos W."/>
            <person name="LaButti K."/>
            <person name="Hundley H."/>
            <person name="Na H."/>
            <person name="Kuo A."/>
            <person name="Barry K."/>
            <person name="Lipzen A."/>
            <person name="Henrissat B."/>
            <person name="Riley R."/>
            <person name="Ahrendt S."/>
            <person name="Nagy L.G."/>
            <person name="Grigoriev I.V."/>
            <person name="Martin F."/>
            <person name="Rosso M.N."/>
        </authorList>
    </citation>
    <scope>NUCLEOTIDE SEQUENCE</scope>
    <source>
        <strain evidence="1">CBS 384.51</strain>
    </source>
</reference>
<organism evidence="1 2">
    <name type="scientific">Irpex rosettiformis</name>
    <dbReference type="NCBI Taxonomy" id="378272"/>
    <lineage>
        <taxon>Eukaryota</taxon>
        <taxon>Fungi</taxon>
        <taxon>Dikarya</taxon>
        <taxon>Basidiomycota</taxon>
        <taxon>Agaricomycotina</taxon>
        <taxon>Agaricomycetes</taxon>
        <taxon>Polyporales</taxon>
        <taxon>Irpicaceae</taxon>
        <taxon>Irpex</taxon>
    </lineage>
</organism>
<proteinExistence type="predicted"/>
<feature type="non-terminal residue" evidence="1">
    <location>
        <position position="1"/>
    </location>
</feature>
<dbReference type="Proteomes" id="UP001055072">
    <property type="component" value="Unassembled WGS sequence"/>
</dbReference>